<dbReference type="PANTHER" id="PTHR10775:SF193">
    <property type="entry name" value="DUF4216 DOMAIN-CONTAINING PROTEIN"/>
    <property type="match status" value="1"/>
</dbReference>
<evidence type="ECO:0008006" key="2">
    <source>
        <dbReference type="Google" id="ProtNLM"/>
    </source>
</evidence>
<organism evidence="1">
    <name type="scientific">Medicago truncatula</name>
    <name type="common">Barrel medic</name>
    <name type="synonym">Medicago tribuloides</name>
    <dbReference type="NCBI Taxonomy" id="3880"/>
    <lineage>
        <taxon>Eukaryota</taxon>
        <taxon>Viridiplantae</taxon>
        <taxon>Streptophyta</taxon>
        <taxon>Embryophyta</taxon>
        <taxon>Tracheophyta</taxon>
        <taxon>Spermatophyta</taxon>
        <taxon>Magnoliopsida</taxon>
        <taxon>eudicotyledons</taxon>
        <taxon>Gunneridae</taxon>
        <taxon>Pentapetalae</taxon>
        <taxon>rosids</taxon>
        <taxon>fabids</taxon>
        <taxon>Fabales</taxon>
        <taxon>Fabaceae</taxon>
        <taxon>Papilionoideae</taxon>
        <taxon>50 kb inversion clade</taxon>
        <taxon>NPAAA clade</taxon>
        <taxon>Hologalegina</taxon>
        <taxon>IRL clade</taxon>
        <taxon>Trifolieae</taxon>
        <taxon>Medicago</taxon>
    </lineage>
</organism>
<dbReference type="EMBL" id="PSQE01000004">
    <property type="protein sequence ID" value="RHN60806.1"/>
    <property type="molecule type" value="Genomic_DNA"/>
</dbReference>
<dbReference type="OrthoDB" id="1917820at2759"/>
<sequence length="386" mass="44095">MEDMVGDALGVNLSYTEGGEEETIPNEKALKFYKMMQEVNKPLFEGSSDSKLSMSVRLLAAASDWSVAEEGSECYTDIMRDATPVKDNLPLSFYEAQKLVEKLGLEVKTIDCCVNGCMLFYDNEFGKNDGALVACKFCNAPRYEVCDDADSQKKKRVSVKSMFYLPIIPRLQRLFASTHTAEKMTWHYYNKTNSGVMRHPCDGVAWKHFDQVHRDFAEDPRNVRIGLCSDGFIPYIQASATPYSCWPILLTPYNLPPEMCMSKPYLFLSCIVPGPTSPLDGIDVYLQPLIHDLNRLWNGASTYDIARKKNFRMRAALMWTINDFPAYGMLSGWSTHGRLACPHCMEHTKAIWLHHGRKHSWFDCHRPFLPKTHEFCKRNLFTKGKT</sequence>
<gene>
    <name evidence="1" type="ORF">MtrunA17_Chr4g0029851</name>
</gene>
<dbReference type="Pfam" id="PF02992">
    <property type="entry name" value="Transposase_21"/>
    <property type="match status" value="1"/>
</dbReference>
<comment type="caution">
    <text evidence="1">The sequence shown here is derived from an EMBL/GenBank/DDBJ whole genome shotgun (WGS) entry which is preliminary data.</text>
</comment>
<reference evidence="1" key="1">
    <citation type="journal article" date="2018" name="Nat. Plants">
        <title>Whole-genome landscape of Medicago truncatula symbiotic genes.</title>
        <authorList>
            <person name="Pecrix Y."/>
            <person name="Gamas P."/>
            <person name="Carrere S."/>
        </authorList>
    </citation>
    <scope>NUCLEOTIDE SEQUENCE</scope>
    <source>
        <tissue evidence="1">Leaves</tissue>
    </source>
</reference>
<dbReference type="AlphaFoldDB" id="A0A396I599"/>
<proteinExistence type="predicted"/>
<dbReference type="Proteomes" id="UP000265566">
    <property type="component" value="Chromosome 4"/>
</dbReference>
<evidence type="ECO:0000313" key="1">
    <source>
        <dbReference type="EMBL" id="RHN60806.1"/>
    </source>
</evidence>
<dbReference type="Gramene" id="rna23188">
    <property type="protein sequence ID" value="RHN60806.1"/>
    <property type="gene ID" value="gene23188"/>
</dbReference>
<accession>A0A396I599</accession>
<name>A0A396I599_MEDTR</name>
<protein>
    <recommendedName>
        <fullName evidence="2">Transposase-associated domain-containing protein</fullName>
    </recommendedName>
</protein>
<dbReference type="PANTHER" id="PTHR10775">
    <property type="entry name" value="OS08G0208400 PROTEIN"/>
    <property type="match status" value="1"/>
</dbReference>
<dbReference type="InterPro" id="IPR004242">
    <property type="entry name" value="Transposase_21"/>
</dbReference>